<dbReference type="PIRSF" id="PIRSF000779">
    <property type="entry name" value="RNA_pol_Rpb8"/>
    <property type="match status" value="1"/>
</dbReference>
<name>A0AAI9ED87_9PEZI</name>
<dbReference type="SUPFAM" id="SSF50249">
    <property type="entry name" value="Nucleic acid-binding proteins"/>
    <property type="match status" value="1"/>
</dbReference>
<dbReference type="PANTHER" id="PTHR10917">
    <property type="entry name" value="DNA-DIRECTED RNA POLYMERASES I, II, AND III SUBUNIT RPABC3"/>
    <property type="match status" value="1"/>
</dbReference>
<accession>A0AAI9ED87</accession>
<dbReference type="GO" id="GO:0005665">
    <property type="term" value="C:RNA polymerase II, core complex"/>
    <property type="evidence" value="ECO:0007669"/>
    <property type="project" value="UniProtKB-UniRule"/>
</dbReference>
<comment type="similarity">
    <text evidence="2 4">Belongs to the eukaryotic RPB8 RNA polymerase subunit family.</text>
</comment>
<dbReference type="InterPro" id="IPR012340">
    <property type="entry name" value="NA-bd_OB-fold"/>
</dbReference>
<dbReference type="PANTHER" id="PTHR10917:SF0">
    <property type="entry name" value="DNA-DIRECTED RNA POLYMERASES I, II, AND III SUBUNIT RPABC3"/>
    <property type="match status" value="1"/>
</dbReference>
<dbReference type="InterPro" id="IPR005570">
    <property type="entry name" value="RPABC3"/>
</dbReference>
<organism evidence="5 6">
    <name type="scientific">Lecanosticta acicola</name>
    <dbReference type="NCBI Taxonomy" id="111012"/>
    <lineage>
        <taxon>Eukaryota</taxon>
        <taxon>Fungi</taxon>
        <taxon>Dikarya</taxon>
        <taxon>Ascomycota</taxon>
        <taxon>Pezizomycotina</taxon>
        <taxon>Dothideomycetes</taxon>
        <taxon>Dothideomycetidae</taxon>
        <taxon>Mycosphaerellales</taxon>
        <taxon>Mycosphaerellaceae</taxon>
        <taxon>Lecanosticta</taxon>
    </lineage>
</organism>
<evidence type="ECO:0000313" key="5">
    <source>
        <dbReference type="EMBL" id="CAK4033756.1"/>
    </source>
</evidence>
<dbReference type="GO" id="GO:0005736">
    <property type="term" value="C:RNA polymerase I complex"/>
    <property type="evidence" value="ECO:0007669"/>
    <property type="project" value="TreeGrafter"/>
</dbReference>
<dbReference type="SMART" id="SM00658">
    <property type="entry name" value="RPOL8c"/>
    <property type="match status" value="1"/>
</dbReference>
<comment type="caution">
    <text evidence="5">The sequence shown here is derived from an EMBL/GenBank/DDBJ whole genome shotgun (WGS) entry which is preliminary data.</text>
</comment>
<keyword evidence="5" id="KW-0804">Transcription</keyword>
<dbReference type="GO" id="GO:0003899">
    <property type="term" value="F:DNA-directed RNA polymerase activity"/>
    <property type="evidence" value="ECO:0007669"/>
    <property type="project" value="UniProtKB-UniRule"/>
</dbReference>
<protein>
    <recommendedName>
        <fullName evidence="4">DNA-directed RNA polymerases I, II, and III subunit RPABC3</fullName>
    </recommendedName>
</protein>
<evidence type="ECO:0000256" key="4">
    <source>
        <dbReference type="PIRNR" id="PIRNR000779"/>
    </source>
</evidence>
<evidence type="ECO:0000313" key="6">
    <source>
        <dbReference type="Proteomes" id="UP001296104"/>
    </source>
</evidence>
<dbReference type="Proteomes" id="UP001296104">
    <property type="component" value="Unassembled WGS sequence"/>
</dbReference>
<keyword evidence="3 4" id="KW-0539">Nucleus</keyword>
<evidence type="ECO:0000256" key="2">
    <source>
        <dbReference type="ARBA" id="ARBA00008912"/>
    </source>
</evidence>
<dbReference type="AlphaFoldDB" id="A0AAI9ED87"/>
<dbReference type="EMBL" id="CAVMBE010000093">
    <property type="protein sequence ID" value="CAK4033756.1"/>
    <property type="molecule type" value="Genomic_DNA"/>
</dbReference>
<dbReference type="GO" id="GO:0005666">
    <property type="term" value="C:RNA polymerase III complex"/>
    <property type="evidence" value="ECO:0007669"/>
    <property type="project" value="TreeGrafter"/>
</dbReference>
<dbReference type="GO" id="GO:0006351">
    <property type="term" value="P:DNA-templated transcription"/>
    <property type="evidence" value="ECO:0007669"/>
    <property type="project" value="UniProtKB-UniRule"/>
</dbReference>
<keyword evidence="5" id="KW-0240">DNA-directed RNA polymerase</keyword>
<sequence length="145" mass="16127">MADAQLYEESFSATQILDQTYDRVHRILGTSSDSSTSITLDINSELYPISAGETFSCLIASTLNLDGTKDEGQSWRKNQGLEGGGSLADMWDYVCYGKVYKVEDPDDGDRIKVYISFGGLLMALDGPYKKLSPLKIEYVYLLLKK</sequence>
<gene>
    <name evidence="5" type="ORF">LECACI_7A008914</name>
</gene>
<comment type="subcellular location">
    <subcellularLocation>
        <location evidence="1">Nucleus</location>
    </subcellularLocation>
</comment>
<dbReference type="Gene3D" id="2.40.50.140">
    <property type="entry name" value="Nucleic acid-binding proteins"/>
    <property type="match status" value="1"/>
</dbReference>
<dbReference type="Pfam" id="PF03870">
    <property type="entry name" value="RNA_pol_Rpb8"/>
    <property type="match status" value="1"/>
</dbReference>
<proteinExistence type="inferred from homology"/>
<keyword evidence="6" id="KW-1185">Reference proteome</keyword>
<reference evidence="5" key="1">
    <citation type="submission" date="2023-11" db="EMBL/GenBank/DDBJ databases">
        <authorList>
            <person name="Alioto T."/>
            <person name="Alioto T."/>
            <person name="Gomez Garrido J."/>
        </authorList>
    </citation>
    <scope>NUCLEOTIDE SEQUENCE</scope>
</reference>
<evidence type="ECO:0000256" key="3">
    <source>
        <dbReference type="ARBA" id="ARBA00023242"/>
    </source>
</evidence>
<dbReference type="FunFam" id="2.40.50.140:FF:000191">
    <property type="entry name" value="DNA-directed RNA polymerases I, II, and III subunit RPABC3"/>
    <property type="match status" value="1"/>
</dbReference>
<comment type="function">
    <text evidence="4">DNA-dependent RNA polymerase catalyzes the transcription of DNA into RNA using the four ribonucleoside triphosphates as substrates. Common component of RNA polymerases I, II and III which synthesize ribosomal RNA precursors, mRNA precursors and many functional non-coding RNAs, and small RNAs, such as 5S rRNA and tRNAs, respectively.</text>
</comment>
<evidence type="ECO:0000256" key="1">
    <source>
        <dbReference type="ARBA" id="ARBA00004123"/>
    </source>
</evidence>